<gene>
    <name evidence="1" type="ORF">HMPREF9123_0085</name>
</gene>
<accession>F2B8N2</accession>
<dbReference type="HOGENOM" id="CLU_1720379_0_0_4"/>
<evidence type="ECO:0000313" key="2">
    <source>
        <dbReference type="Proteomes" id="UP000004105"/>
    </source>
</evidence>
<dbReference type="Proteomes" id="UP000004105">
    <property type="component" value="Unassembled WGS sequence"/>
</dbReference>
<dbReference type="AlphaFoldDB" id="F2B8N2"/>
<keyword evidence="2" id="KW-1185">Reference proteome</keyword>
<name>F2B8N2_9NEIS</name>
<evidence type="ECO:0000313" key="1">
    <source>
        <dbReference type="EMBL" id="EGF12105.1"/>
    </source>
</evidence>
<organism evidence="1 2">
    <name type="scientific">Neisseria bacilliformis ATCC BAA-1200</name>
    <dbReference type="NCBI Taxonomy" id="888742"/>
    <lineage>
        <taxon>Bacteria</taxon>
        <taxon>Pseudomonadati</taxon>
        <taxon>Pseudomonadota</taxon>
        <taxon>Betaproteobacteria</taxon>
        <taxon>Neisseriales</taxon>
        <taxon>Neisseriaceae</taxon>
        <taxon>Neisseria</taxon>
    </lineage>
</organism>
<reference evidence="1 2" key="1">
    <citation type="submission" date="2011-02" db="EMBL/GenBank/DDBJ databases">
        <authorList>
            <person name="Muzny D."/>
            <person name="Qin X."/>
            <person name="Deng J."/>
            <person name="Jiang H."/>
            <person name="Liu Y."/>
            <person name="Qu J."/>
            <person name="Song X.-Z."/>
            <person name="Zhang L."/>
            <person name="Thornton R."/>
            <person name="Coyle M."/>
            <person name="Francisco L."/>
            <person name="Jackson L."/>
            <person name="Javaid M."/>
            <person name="Korchina V."/>
            <person name="Kovar C."/>
            <person name="Mata R."/>
            <person name="Mathew T."/>
            <person name="Ngo R."/>
            <person name="Nguyen L."/>
            <person name="Nguyen N."/>
            <person name="Okwuonu G."/>
            <person name="Ongeri F."/>
            <person name="Pham C."/>
            <person name="Simmons D."/>
            <person name="Wilczek-Boney K."/>
            <person name="Hale W."/>
            <person name="Jakkamsetti A."/>
            <person name="Pham P."/>
            <person name="Ruth R."/>
            <person name="San Lucas F."/>
            <person name="Warren J."/>
            <person name="Zhang J."/>
            <person name="Zhao Z."/>
            <person name="Zhou C."/>
            <person name="Zhu D."/>
            <person name="Lee S."/>
            <person name="Bess C."/>
            <person name="Blankenburg K."/>
            <person name="Forbes L."/>
            <person name="Fu Q."/>
            <person name="Gubbala S."/>
            <person name="Hirani K."/>
            <person name="Jayaseelan J.C."/>
            <person name="Lara F."/>
            <person name="Munidasa M."/>
            <person name="Palculict T."/>
            <person name="Patil S."/>
            <person name="Pu L.-L."/>
            <person name="Saada N."/>
            <person name="Tang L."/>
            <person name="Weissenberger G."/>
            <person name="Zhu Y."/>
            <person name="Hemphill L."/>
            <person name="Shang Y."/>
            <person name="Youmans B."/>
            <person name="Ayvaz T."/>
            <person name="Ross M."/>
            <person name="Santibanez J."/>
            <person name="Aqrawi P."/>
            <person name="Gross S."/>
            <person name="Joshi V."/>
            <person name="Fowler G."/>
            <person name="Nazareth L."/>
            <person name="Reid J."/>
            <person name="Worley K."/>
            <person name="Petrosino J."/>
            <person name="Highlander S."/>
            <person name="Gibbs R."/>
        </authorList>
    </citation>
    <scope>NUCLEOTIDE SEQUENCE [LARGE SCALE GENOMIC DNA]</scope>
    <source>
        <strain evidence="1 2">ATCC BAA-1200</strain>
    </source>
</reference>
<dbReference type="EMBL" id="AFAY01000003">
    <property type="protein sequence ID" value="EGF12105.1"/>
    <property type="molecule type" value="Genomic_DNA"/>
</dbReference>
<comment type="caution">
    <text evidence="1">The sequence shown here is derived from an EMBL/GenBank/DDBJ whole genome shotgun (WGS) entry which is preliminary data.</text>
</comment>
<sequence>MITRFFKEYIMPNWCSNHLCVSGDATQVTDLATKTVRPDPKRLGERLFDFNGILSMPEALSQPLPPCSSDELRWVQLDENMRMPQIESLISKDLYGSLKNKLSPTFVWTELKVSEVNHRLKAFPELQDETGLKLEAAALIAHNIECYGSPDW</sequence>
<proteinExistence type="predicted"/>
<protein>
    <submittedName>
        <fullName evidence="1">Uncharacterized protein</fullName>
    </submittedName>
</protein>